<proteinExistence type="predicted"/>
<dbReference type="EMBL" id="CP012752">
    <property type="protein sequence ID" value="ALG06507.1"/>
    <property type="molecule type" value="Genomic_DNA"/>
</dbReference>
<dbReference type="KEGG" id="kphy:AOZ06_05810"/>
<dbReference type="Proteomes" id="UP000063699">
    <property type="component" value="Chromosome"/>
</dbReference>
<gene>
    <name evidence="1" type="ORF">AOZ06_05810</name>
</gene>
<dbReference type="RefSeq" id="WP_054288480.1">
    <property type="nucleotide sequence ID" value="NZ_CP012752.1"/>
</dbReference>
<evidence type="ECO:0000313" key="2">
    <source>
        <dbReference type="Proteomes" id="UP000063699"/>
    </source>
</evidence>
<accession>A0A0N9HWS8</accession>
<dbReference type="AlphaFoldDB" id="A0A0N9HWS8"/>
<keyword evidence="2" id="KW-1185">Reference proteome</keyword>
<organism evidence="1 2">
    <name type="scientific">Kibdelosporangium phytohabitans</name>
    <dbReference type="NCBI Taxonomy" id="860235"/>
    <lineage>
        <taxon>Bacteria</taxon>
        <taxon>Bacillati</taxon>
        <taxon>Actinomycetota</taxon>
        <taxon>Actinomycetes</taxon>
        <taxon>Pseudonocardiales</taxon>
        <taxon>Pseudonocardiaceae</taxon>
        <taxon>Kibdelosporangium</taxon>
    </lineage>
</organism>
<evidence type="ECO:0008006" key="3">
    <source>
        <dbReference type="Google" id="ProtNLM"/>
    </source>
</evidence>
<sequence>MSGYAVVIDALRRSSTAANDLSTQLRAVDLDTPVSKLDTALPGTSAGPALTGLGELWRGAVQSISDAAAQFARDLGASADLYSTNETAAAADLRVPGDGMRPS</sequence>
<evidence type="ECO:0000313" key="1">
    <source>
        <dbReference type="EMBL" id="ALG06507.1"/>
    </source>
</evidence>
<dbReference type="STRING" id="860235.AOZ06_05810"/>
<dbReference type="OrthoDB" id="3629109at2"/>
<reference evidence="1 2" key="1">
    <citation type="submission" date="2015-07" db="EMBL/GenBank/DDBJ databases">
        <title>Genome sequencing of Kibdelosporangium phytohabitans.</title>
        <authorList>
            <person name="Qin S."/>
            <person name="Xing K."/>
        </authorList>
    </citation>
    <scope>NUCLEOTIDE SEQUENCE [LARGE SCALE GENOMIC DNA]</scope>
    <source>
        <strain evidence="1 2">KLBMP1111</strain>
    </source>
</reference>
<protein>
    <recommendedName>
        <fullName evidence="3">ESX-1 secretion-associated protein</fullName>
    </recommendedName>
</protein>
<name>A0A0N9HWS8_9PSEU</name>